<dbReference type="GO" id="GO:0046872">
    <property type="term" value="F:metal ion binding"/>
    <property type="evidence" value="ECO:0007669"/>
    <property type="project" value="UniProtKB-KW"/>
</dbReference>
<keyword evidence="3" id="KW-0378">Hydrolase</keyword>
<gene>
    <name evidence="8" type="ORF">HNR28_003109</name>
</gene>
<comment type="similarity">
    <text evidence="6">Belongs to the UPF0758 family.</text>
</comment>
<dbReference type="InterPro" id="IPR046778">
    <property type="entry name" value="UPF0758_N"/>
</dbReference>
<reference evidence="8 9" key="1">
    <citation type="submission" date="2020-08" db="EMBL/GenBank/DDBJ databases">
        <title>Genomic Encyclopedia of Type Strains, Phase IV (KMG-IV): sequencing the most valuable type-strain genomes for metagenomic binning, comparative biology and taxonomic classification.</title>
        <authorList>
            <person name="Goeker M."/>
        </authorList>
    </citation>
    <scope>NUCLEOTIDE SEQUENCE [LARGE SCALE GENOMIC DNA]</scope>
    <source>
        <strain evidence="8 9">DSM 12141</strain>
    </source>
</reference>
<dbReference type="Pfam" id="PF04002">
    <property type="entry name" value="RadC"/>
    <property type="match status" value="1"/>
</dbReference>
<comment type="caution">
    <text evidence="8">The sequence shown here is derived from an EMBL/GenBank/DDBJ whole genome shotgun (WGS) entry which is preliminary data.</text>
</comment>
<dbReference type="InterPro" id="IPR037518">
    <property type="entry name" value="MPN"/>
</dbReference>
<evidence type="ECO:0000259" key="7">
    <source>
        <dbReference type="PROSITE" id="PS50249"/>
    </source>
</evidence>
<keyword evidence="4" id="KW-0862">Zinc</keyword>
<evidence type="ECO:0000256" key="1">
    <source>
        <dbReference type="ARBA" id="ARBA00022670"/>
    </source>
</evidence>
<feature type="domain" description="MPN" evidence="7">
    <location>
        <begin position="103"/>
        <end position="225"/>
    </location>
</feature>
<dbReference type="InterPro" id="IPR001405">
    <property type="entry name" value="UPF0758"/>
</dbReference>
<dbReference type="RefSeq" id="WP_043681037.1">
    <property type="nucleotide sequence ID" value="NZ_JACHIB010000019.1"/>
</dbReference>
<dbReference type="NCBIfam" id="NF000642">
    <property type="entry name" value="PRK00024.1"/>
    <property type="match status" value="1"/>
</dbReference>
<dbReference type="SUPFAM" id="SSF102712">
    <property type="entry name" value="JAB1/MPN domain"/>
    <property type="match status" value="1"/>
</dbReference>
<evidence type="ECO:0000256" key="2">
    <source>
        <dbReference type="ARBA" id="ARBA00022723"/>
    </source>
</evidence>
<evidence type="ECO:0000256" key="5">
    <source>
        <dbReference type="ARBA" id="ARBA00023049"/>
    </source>
</evidence>
<evidence type="ECO:0000256" key="4">
    <source>
        <dbReference type="ARBA" id="ARBA00022833"/>
    </source>
</evidence>
<dbReference type="Proteomes" id="UP000541136">
    <property type="component" value="Unassembled WGS sequence"/>
</dbReference>
<evidence type="ECO:0000256" key="3">
    <source>
        <dbReference type="ARBA" id="ARBA00022801"/>
    </source>
</evidence>
<dbReference type="AlphaFoldDB" id="A0A7W9WPP7"/>
<dbReference type="InterPro" id="IPR010994">
    <property type="entry name" value="RuvA_2-like"/>
</dbReference>
<dbReference type="EMBL" id="JACHIB010000019">
    <property type="protein sequence ID" value="MBB6085056.1"/>
    <property type="molecule type" value="Genomic_DNA"/>
</dbReference>
<organism evidence="8 9">
    <name type="scientific">Castellaniella defragrans</name>
    <name type="common">Alcaligenes defragrans</name>
    <dbReference type="NCBI Taxonomy" id="75697"/>
    <lineage>
        <taxon>Bacteria</taxon>
        <taxon>Pseudomonadati</taxon>
        <taxon>Pseudomonadota</taxon>
        <taxon>Betaproteobacteria</taxon>
        <taxon>Burkholderiales</taxon>
        <taxon>Alcaligenaceae</taxon>
        <taxon>Castellaniella</taxon>
    </lineage>
</organism>
<dbReference type="GO" id="GO:0008237">
    <property type="term" value="F:metallopeptidase activity"/>
    <property type="evidence" value="ECO:0007669"/>
    <property type="project" value="UniProtKB-KW"/>
</dbReference>
<dbReference type="InterPro" id="IPR025657">
    <property type="entry name" value="RadC_JAB"/>
</dbReference>
<dbReference type="Gene3D" id="3.40.140.10">
    <property type="entry name" value="Cytidine Deaminase, domain 2"/>
    <property type="match status" value="1"/>
</dbReference>
<dbReference type="CDD" id="cd08071">
    <property type="entry name" value="MPN_DUF2466"/>
    <property type="match status" value="1"/>
</dbReference>
<dbReference type="NCBIfam" id="TIGR00608">
    <property type="entry name" value="radc"/>
    <property type="match status" value="1"/>
</dbReference>
<name>A0A7W9WPP7_CASDE</name>
<sequence length="225" mass="24394">MPQDTRSPCSERPRERLLRHGAQALTSAELLAVLLRTGTRGSDAVDMGRRMIEHFGGLRRLLAAESSALLAFPGMGAAKTCELLAVQELSRRAVEEPLRNGRALSQPEQVKRFCALRLAHLRVEHCIALFLDSQLQLIECAEVARGTLSHASIYPREVVKAALGHHAAALILAHNHPSGLAEPSPADVALTRQLKQALALVDVRLLDHLIVGATEVTSLAERGQV</sequence>
<dbReference type="PANTHER" id="PTHR30471">
    <property type="entry name" value="DNA REPAIR PROTEIN RADC"/>
    <property type="match status" value="1"/>
</dbReference>
<keyword evidence="1" id="KW-0645">Protease</keyword>
<dbReference type="SUPFAM" id="SSF47781">
    <property type="entry name" value="RuvA domain 2-like"/>
    <property type="match status" value="1"/>
</dbReference>
<evidence type="ECO:0000256" key="6">
    <source>
        <dbReference type="RuleBase" id="RU003797"/>
    </source>
</evidence>
<protein>
    <submittedName>
        <fullName evidence="8">DNA repair protein RadC</fullName>
    </submittedName>
</protein>
<proteinExistence type="inferred from homology"/>
<evidence type="ECO:0000313" key="8">
    <source>
        <dbReference type="EMBL" id="MBB6085056.1"/>
    </source>
</evidence>
<dbReference type="PROSITE" id="PS01302">
    <property type="entry name" value="UPF0758"/>
    <property type="match status" value="1"/>
</dbReference>
<dbReference type="GO" id="GO:0006508">
    <property type="term" value="P:proteolysis"/>
    <property type="evidence" value="ECO:0007669"/>
    <property type="project" value="UniProtKB-KW"/>
</dbReference>
<accession>A0A7W9WPP7</accession>
<evidence type="ECO:0000313" key="9">
    <source>
        <dbReference type="Proteomes" id="UP000541136"/>
    </source>
</evidence>
<keyword evidence="2" id="KW-0479">Metal-binding</keyword>
<dbReference type="PROSITE" id="PS50249">
    <property type="entry name" value="MPN"/>
    <property type="match status" value="1"/>
</dbReference>
<dbReference type="InterPro" id="IPR020891">
    <property type="entry name" value="UPF0758_CS"/>
</dbReference>
<dbReference type="PANTHER" id="PTHR30471:SF3">
    <property type="entry name" value="UPF0758 PROTEIN YEES-RELATED"/>
    <property type="match status" value="1"/>
</dbReference>
<keyword evidence="5" id="KW-0482">Metalloprotease</keyword>
<dbReference type="Pfam" id="PF20582">
    <property type="entry name" value="UPF0758_N"/>
    <property type="match status" value="1"/>
</dbReference>